<dbReference type="GO" id="GO:0015128">
    <property type="term" value="F:gluconate transmembrane transporter activity"/>
    <property type="evidence" value="ECO:0007669"/>
    <property type="project" value="InterPro"/>
</dbReference>
<gene>
    <name evidence="1" type="ORF">D4A81_03340</name>
</gene>
<dbReference type="PANTHER" id="PTHR30354">
    <property type="entry name" value="GNT FAMILY GLUCONATE TRANSPORTER"/>
    <property type="match status" value="1"/>
</dbReference>
<reference evidence="1 2" key="1">
    <citation type="submission" date="2018-09" db="EMBL/GenBank/DDBJ databases">
        <title>Genome sequencing of Lachnoanaerobaculum umeaense DSM 23576.</title>
        <authorList>
            <person name="Kook J.-K."/>
            <person name="Park S.-N."/>
            <person name="Lim Y.K."/>
        </authorList>
    </citation>
    <scope>NUCLEOTIDE SEQUENCE [LARGE SCALE GENOMIC DNA]</scope>
    <source>
        <strain evidence="2">DSM 23576 \ CCUG 58757</strain>
    </source>
</reference>
<dbReference type="Proteomes" id="UP000265562">
    <property type="component" value="Chromosome"/>
</dbReference>
<dbReference type="GO" id="GO:0005886">
    <property type="term" value="C:plasma membrane"/>
    <property type="evidence" value="ECO:0007669"/>
    <property type="project" value="TreeGrafter"/>
</dbReference>
<proteinExistence type="predicted"/>
<organism evidence="1 2">
    <name type="scientific">Lachnoanaerobaculum umeaense</name>
    <dbReference type="NCBI Taxonomy" id="617123"/>
    <lineage>
        <taxon>Bacteria</taxon>
        <taxon>Bacillati</taxon>
        <taxon>Bacillota</taxon>
        <taxon>Clostridia</taxon>
        <taxon>Lachnospirales</taxon>
        <taxon>Lachnospiraceae</taxon>
        <taxon>Lachnoanaerobaculum</taxon>
    </lineage>
</organism>
<dbReference type="Pfam" id="PF02447">
    <property type="entry name" value="GntP_permease"/>
    <property type="match status" value="1"/>
</dbReference>
<evidence type="ECO:0000313" key="1">
    <source>
        <dbReference type="EMBL" id="AYA99045.1"/>
    </source>
</evidence>
<dbReference type="OrthoDB" id="86125at2"/>
<keyword evidence="2" id="KW-1185">Reference proteome</keyword>
<dbReference type="AlphaFoldDB" id="A0A385PYP3"/>
<protein>
    <submittedName>
        <fullName evidence="1">GntP family permease</fullName>
    </submittedName>
</protein>
<dbReference type="PANTHER" id="PTHR30354:SF7">
    <property type="entry name" value="BLL7963 PROTEIN"/>
    <property type="match status" value="1"/>
</dbReference>
<dbReference type="EMBL" id="CP032364">
    <property type="protein sequence ID" value="AYA99045.1"/>
    <property type="molecule type" value="Genomic_DNA"/>
</dbReference>
<sequence length="466" mass="48992">MQIIGILGIILSLGLLMYLAFKGFSVVAVAPLLALLAVVIGTLSMGEDPHLMAHYTEVFMVSLGKYVRNYFPIFLLGAIFGKMLEDSGSADAISGFITSKLGSHMAILSVVLSCSLLTYGGVSLFVVAFAIYPIGAKLFKEVEIPKRILPGAIALGAFTYTMTAIPGSPQIQNAIPMKYFGTDAFAAPVLGIIATVIMFGLGMAWLSFRAKTAKQKGEGYGQHNEHFKTGEEKKDLPPFIIALAPILAVLVINYVLSRIIYPSIDGSYLEAKPYETTLKAVTGNWSLIIALFVGIIITVVLNFKRFDDVVKTMTVGTNGSFLAIFNTASETGYGNVIAGLSAFAIISSGIVSISSNPLVGTAVSSSVLAGVTGSASGGLSIALETMGKQFLEIAVSRGINPQVLHRVASIACGGMDTLPHNGAVITLLGITGMTHKDSYADIGMCTVIIPLIAVTVIIICASFGIV</sequence>
<dbReference type="InterPro" id="IPR003474">
    <property type="entry name" value="Glcn_transporter"/>
</dbReference>
<accession>A0A385PYP3</accession>
<evidence type="ECO:0000313" key="2">
    <source>
        <dbReference type="Proteomes" id="UP000265562"/>
    </source>
</evidence>
<dbReference type="KEGG" id="lua:D4A81_03340"/>
<dbReference type="RefSeq" id="WP_111525137.1">
    <property type="nucleotide sequence ID" value="NZ_CP032364.1"/>
</dbReference>
<name>A0A385PYP3_9FIRM</name>